<reference evidence="1 2" key="1">
    <citation type="submission" date="2020-07" db="EMBL/GenBank/DDBJ databases">
        <title>Sequencing the genomes of 1000 actinobacteria strains.</title>
        <authorList>
            <person name="Klenk H.-P."/>
        </authorList>
    </citation>
    <scope>NUCLEOTIDE SEQUENCE [LARGE SCALE GENOMIC DNA]</scope>
    <source>
        <strain evidence="1 2">DSM 102047</strain>
    </source>
</reference>
<dbReference type="Proteomes" id="UP000521748">
    <property type="component" value="Unassembled WGS sequence"/>
</dbReference>
<keyword evidence="2" id="KW-1185">Reference proteome</keyword>
<comment type="caution">
    <text evidence="1">The sequence shown here is derived from an EMBL/GenBank/DDBJ whole genome shotgun (WGS) entry which is preliminary data.</text>
</comment>
<evidence type="ECO:0000313" key="1">
    <source>
        <dbReference type="EMBL" id="NYE93795.1"/>
    </source>
</evidence>
<accession>A0A7Y9LQL4</accession>
<proteinExistence type="predicted"/>
<organism evidence="1 2">
    <name type="scientific">Psychromicrobium silvestre</name>
    <dbReference type="NCBI Taxonomy" id="1645614"/>
    <lineage>
        <taxon>Bacteria</taxon>
        <taxon>Bacillati</taxon>
        <taxon>Actinomycetota</taxon>
        <taxon>Actinomycetes</taxon>
        <taxon>Micrococcales</taxon>
        <taxon>Micrococcaceae</taxon>
        <taxon>Psychromicrobium</taxon>
    </lineage>
</organism>
<dbReference type="EMBL" id="JACBYQ010000001">
    <property type="protein sequence ID" value="NYE93795.1"/>
    <property type="molecule type" value="Genomic_DNA"/>
</dbReference>
<gene>
    <name evidence="1" type="ORF">FHU41_000016</name>
</gene>
<dbReference type="AlphaFoldDB" id="A0A7Y9LQL4"/>
<dbReference type="RefSeq" id="WP_281360493.1">
    <property type="nucleotide sequence ID" value="NZ_JACBYQ010000001.1"/>
</dbReference>
<protein>
    <submittedName>
        <fullName evidence="1">Uncharacterized protein</fullName>
    </submittedName>
</protein>
<name>A0A7Y9LQL4_9MICC</name>
<evidence type="ECO:0000313" key="2">
    <source>
        <dbReference type="Proteomes" id="UP000521748"/>
    </source>
</evidence>
<sequence>MPGFMLEKNRIEVSIPEQHHIAHRKRLGFGPGPTVAGGEQ</sequence>